<comment type="caution">
    <text evidence="1">The sequence shown here is derived from an EMBL/GenBank/DDBJ whole genome shotgun (WGS) entry which is preliminary data.</text>
</comment>
<organism evidence="1 2">
    <name type="scientific">Oryzomonas sagensis</name>
    <dbReference type="NCBI Taxonomy" id="2603857"/>
    <lineage>
        <taxon>Bacteria</taxon>
        <taxon>Pseudomonadati</taxon>
        <taxon>Thermodesulfobacteriota</taxon>
        <taxon>Desulfuromonadia</taxon>
        <taxon>Geobacterales</taxon>
        <taxon>Geobacteraceae</taxon>
        <taxon>Oryzomonas</taxon>
    </lineage>
</organism>
<accession>A0ABQ6TLH4</accession>
<evidence type="ECO:0000313" key="2">
    <source>
        <dbReference type="Proteomes" id="UP000798046"/>
    </source>
</evidence>
<proteinExistence type="predicted"/>
<reference evidence="1 2" key="1">
    <citation type="journal article" date="2020" name="Microorganisms">
        <title>Description of Three Novel Members in the Family Geobacteraceae, Oryzomonas japonicum gen. nov., sp. nov., Oryzomonas sagensis sp. nov., and Oryzomonas ruber sp. nov.</title>
        <authorList>
            <person name="Xu Z."/>
            <person name="Masuda Y."/>
            <person name="Hayakawa C."/>
            <person name="Ushijima N."/>
            <person name="Kawano K."/>
            <person name="Shiratori Y."/>
            <person name="Senoo K."/>
            <person name="Itoh H."/>
        </authorList>
    </citation>
    <scope>NUCLEOTIDE SEQUENCE [LARGE SCALE GENOMIC DNA]</scope>
    <source>
        <strain evidence="1 2">Red100</strain>
    </source>
</reference>
<dbReference type="Proteomes" id="UP000798046">
    <property type="component" value="Unassembled WGS sequence"/>
</dbReference>
<keyword evidence="2" id="KW-1185">Reference proteome</keyword>
<dbReference type="EMBL" id="VZRA01000004">
    <property type="protein sequence ID" value="KAB0669041.1"/>
    <property type="molecule type" value="Genomic_DNA"/>
</dbReference>
<protein>
    <submittedName>
        <fullName evidence="1">Uncharacterized protein</fullName>
    </submittedName>
</protein>
<name>A0ABQ6TLH4_9BACT</name>
<sequence>MYPMVEPEKIFDEKWPVVFKSPYKEEWAPPLSTCLKNIIKDVEELFGPRDKDFVLLGVDFLFEGGPHLSVRDKTAVIQLEKAAFLDFELACLQCAHECVHLLSPSLRRETTYLEEGVATYFANWLDSKADFNRGQLLLEEYQVALVHVEKLLNIDPNAIRVLRQHDPKLSKISKYLLLALYPSLGEAAADVLTRRFYNDDGEPSDSNEF</sequence>
<gene>
    <name evidence="1" type="ORF">F6V30_14490</name>
</gene>
<evidence type="ECO:0000313" key="1">
    <source>
        <dbReference type="EMBL" id="KAB0669041.1"/>
    </source>
</evidence>
<dbReference type="RefSeq" id="WP_151157672.1">
    <property type="nucleotide sequence ID" value="NZ_VZRA01000004.1"/>
</dbReference>